<evidence type="ECO:0000313" key="5">
    <source>
        <dbReference type="Proteomes" id="UP000093080"/>
    </source>
</evidence>
<proteinExistence type="predicted"/>
<dbReference type="STRING" id="1156395.DBT_1092"/>
<dbReference type="PANTHER" id="PTHR43185">
    <property type="entry name" value="FERROUS IRON TRANSPORT PROTEIN B"/>
    <property type="match status" value="1"/>
</dbReference>
<dbReference type="GO" id="GO:0005886">
    <property type="term" value="C:plasma membrane"/>
    <property type="evidence" value="ECO:0007669"/>
    <property type="project" value="TreeGrafter"/>
</dbReference>
<protein>
    <submittedName>
        <fullName evidence="4">Ferrous iron transport protein B</fullName>
    </submittedName>
</protein>
<feature type="transmembrane region" description="Helical" evidence="1">
    <location>
        <begin position="247"/>
        <end position="270"/>
    </location>
</feature>
<sequence>MSCGARLPVYALFAAAFFPHGGQNLVLLLYVTGIAIAVLTGIILRNTLLKGEITPFVMELPPYHLPTPRSVLLRTYERLKSFLFRAGKVLVPIIVLLSFFNSIGTDGTFGNENTPNSVLASMSKKIAPAFSTIGITEENWPATVGLFSGIFAKEAVVGTLDSLYNNMDKKISTGEMDSEGENGFNFLASLKEAFLTIPENLKEVTNSLLDPIGISIDYASNIDEASKEMEVNKNTFGSMVTLFGSKIAAFAYLLFVLLYFPCSAAIAAIYRETNLKWTLFGGFWTTFMAWTTSTIFYQSATFNQHPHSSMFWIIICVSLFLGIVGLLYLIGSKRSACQEATAMLES</sequence>
<evidence type="ECO:0000256" key="1">
    <source>
        <dbReference type="SAM" id="Phobius"/>
    </source>
</evidence>
<feature type="domain" description="Nucleoside transporter/FeoB GTPase Gate" evidence="3">
    <location>
        <begin position="89"/>
        <end position="275"/>
    </location>
</feature>
<dbReference type="InterPro" id="IPR011642">
    <property type="entry name" value="Gate_dom"/>
</dbReference>
<dbReference type="Pfam" id="PF07670">
    <property type="entry name" value="Gate"/>
    <property type="match status" value="1"/>
</dbReference>
<dbReference type="InterPro" id="IPR011640">
    <property type="entry name" value="Fe2_transport_prot_B_C"/>
</dbReference>
<name>A0A1B9F6A4_9BACT</name>
<gene>
    <name evidence="4" type="ORF">DBT_1092</name>
</gene>
<dbReference type="AlphaFoldDB" id="A0A1B9F6A4"/>
<dbReference type="InterPro" id="IPR050860">
    <property type="entry name" value="FeoB_GTPase"/>
</dbReference>
<evidence type="ECO:0000259" key="3">
    <source>
        <dbReference type="Pfam" id="PF07670"/>
    </source>
</evidence>
<keyword evidence="1" id="KW-1133">Transmembrane helix</keyword>
<dbReference type="EMBL" id="MAGO01000005">
    <property type="protein sequence ID" value="OCC15345.1"/>
    <property type="molecule type" value="Genomic_DNA"/>
</dbReference>
<dbReference type="PANTHER" id="PTHR43185:SF1">
    <property type="entry name" value="FE(2+) TRANSPORTER FEOB"/>
    <property type="match status" value="1"/>
</dbReference>
<accession>A0A1B9F6A4</accession>
<comment type="caution">
    <text evidence="4">The sequence shown here is derived from an EMBL/GenBank/DDBJ whole genome shotgun (WGS) entry which is preliminary data.</text>
</comment>
<evidence type="ECO:0000259" key="2">
    <source>
        <dbReference type="Pfam" id="PF07664"/>
    </source>
</evidence>
<organism evidence="4 5">
    <name type="scientific">Dissulfuribacter thermophilus</name>
    <dbReference type="NCBI Taxonomy" id="1156395"/>
    <lineage>
        <taxon>Bacteria</taxon>
        <taxon>Pseudomonadati</taxon>
        <taxon>Thermodesulfobacteriota</taxon>
        <taxon>Dissulfuribacteria</taxon>
        <taxon>Dissulfuribacterales</taxon>
        <taxon>Dissulfuribacteraceae</taxon>
        <taxon>Dissulfuribacter</taxon>
    </lineage>
</organism>
<feature type="transmembrane region" description="Helical" evidence="1">
    <location>
        <begin position="82"/>
        <end position="103"/>
    </location>
</feature>
<dbReference type="GO" id="GO:0015093">
    <property type="term" value="F:ferrous iron transmembrane transporter activity"/>
    <property type="evidence" value="ECO:0007669"/>
    <property type="project" value="InterPro"/>
</dbReference>
<feature type="transmembrane region" description="Helical" evidence="1">
    <location>
        <begin position="25"/>
        <end position="44"/>
    </location>
</feature>
<feature type="transmembrane region" description="Helical" evidence="1">
    <location>
        <begin position="277"/>
        <end position="297"/>
    </location>
</feature>
<dbReference type="PATRIC" id="fig|1156395.6.peg.1108"/>
<dbReference type="Proteomes" id="UP000093080">
    <property type="component" value="Unassembled WGS sequence"/>
</dbReference>
<keyword evidence="1" id="KW-0812">Transmembrane</keyword>
<feature type="domain" description="Ferrous iron transport protein B C-terminal" evidence="2">
    <location>
        <begin position="26"/>
        <end position="78"/>
    </location>
</feature>
<evidence type="ECO:0000313" key="4">
    <source>
        <dbReference type="EMBL" id="OCC15345.1"/>
    </source>
</evidence>
<feature type="transmembrane region" description="Helical" evidence="1">
    <location>
        <begin position="309"/>
        <end position="330"/>
    </location>
</feature>
<keyword evidence="5" id="KW-1185">Reference proteome</keyword>
<dbReference type="Pfam" id="PF07664">
    <property type="entry name" value="FeoB_C"/>
    <property type="match status" value="1"/>
</dbReference>
<reference evidence="4 5" key="1">
    <citation type="submission" date="2016-06" db="EMBL/GenBank/DDBJ databases">
        <title>Respiratory ammonification of nitrate coupled to the oxidation of elemental sulfur in deep-sea autotrophic thermophilic bacteria.</title>
        <authorList>
            <person name="Slobodkina G.B."/>
            <person name="Mardanov A.V."/>
            <person name="Ravin N.V."/>
            <person name="Frolova A.A."/>
            <person name="Viryasiv M.B."/>
            <person name="Chernyh N.A."/>
            <person name="Bonch-Osmolovskaya E.A."/>
            <person name="Slobodkin A.I."/>
        </authorList>
    </citation>
    <scope>NUCLEOTIDE SEQUENCE [LARGE SCALE GENOMIC DNA]</scope>
    <source>
        <strain evidence="4 5">S69</strain>
    </source>
</reference>
<keyword evidence="1" id="KW-0472">Membrane</keyword>